<gene>
    <name evidence="2" type="ORF">HAX54_026656</name>
</gene>
<evidence type="ECO:0000256" key="1">
    <source>
        <dbReference type="SAM" id="MobiDB-lite"/>
    </source>
</evidence>
<proteinExistence type="predicted"/>
<evidence type="ECO:0000313" key="2">
    <source>
        <dbReference type="EMBL" id="MCD9640920.1"/>
    </source>
</evidence>
<dbReference type="Proteomes" id="UP000823775">
    <property type="component" value="Unassembled WGS sequence"/>
</dbReference>
<feature type="compositionally biased region" description="Polar residues" evidence="1">
    <location>
        <begin position="32"/>
        <end position="41"/>
    </location>
</feature>
<accession>A0ABS8V4E4</accession>
<comment type="caution">
    <text evidence="2">The sequence shown here is derived from an EMBL/GenBank/DDBJ whole genome shotgun (WGS) entry which is preliminary data.</text>
</comment>
<dbReference type="EMBL" id="JACEIK010003239">
    <property type="protein sequence ID" value="MCD9640920.1"/>
    <property type="molecule type" value="Genomic_DNA"/>
</dbReference>
<reference evidence="2 3" key="1">
    <citation type="journal article" date="2021" name="BMC Genomics">
        <title>Datura genome reveals duplications of psychoactive alkaloid biosynthetic genes and high mutation rate following tissue culture.</title>
        <authorList>
            <person name="Rajewski A."/>
            <person name="Carter-House D."/>
            <person name="Stajich J."/>
            <person name="Litt A."/>
        </authorList>
    </citation>
    <scope>NUCLEOTIDE SEQUENCE [LARGE SCALE GENOMIC DNA]</scope>
    <source>
        <strain evidence="2">AR-01</strain>
    </source>
</reference>
<protein>
    <submittedName>
        <fullName evidence="2">Uncharacterized protein</fullName>
    </submittedName>
</protein>
<keyword evidence="3" id="KW-1185">Reference proteome</keyword>
<name>A0ABS8V4E4_DATST</name>
<evidence type="ECO:0000313" key="3">
    <source>
        <dbReference type="Proteomes" id="UP000823775"/>
    </source>
</evidence>
<organism evidence="2 3">
    <name type="scientific">Datura stramonium</name>
    <name type="common">Jimsonweed</name>
    <name type="synonym">Common thornapple</name>
    <dbReference type="NCBI Taxonomy" id="4076"/>
    <lineage>
        <taxon>Eukaryota</taxon>
        <taxon>Viridiplantae</taxon>
        <taxon>Streptophyta</taxon>
        <taxon>Embryophyta</taxon>
        <taxon>Tracheophyta</taxon>
        <taxon>Spermatophyta</taxon>
        <taxon>Magnoliopsida</taxon>
        <taxon>eudicotyledons</taxon>
        <taxon>Gunneridae</taxon>
        <taxon>Pentapetalae</taxon>
        <taxon>asterids</taxon>
        <taxon>lamiids</taxon>
        <taxon>Solanales</taxon>
        <taxon>Solanaceae</taxon>
        <taxon>Solanoideae</taxon>
        <taxon>Datureae</taxon>
        <taxon>Datura</taxon>
    </lineage>
</organism>
<feature type="region of interest" description="Disordered" evidence="1">
    <location>
        <begin position="28"/>
        <end position="47"/>
    </location>
</feature>
<sequence length="99" mass="10806">MPNDSKKRMILLDRTKKHVKRQGFVVRKATKETQNPPSTRENMIGDASEDDEIGVHEEPGSLEVDGEGNKAIAGEAKGTQKGGSSLDELVKIVDSEIEC</sequence>